<comment type="catalytic activity">
    <reaction evidence="6">
        <text>N-terminal N-formyl-L-methionyl-[peptide] + H2O = N-terminal L-methionyl-[peptide] + formate</text>
        <dbReference type="Rhea" id="RHEA:24420"/>
        <dbReference type="Rhea" id="RHEA-COMP:10639"/>
        <dbReference type="Rhea" id="RHEA-COMP:10640"/>
        <dbReference type="ChEBI" id="CHEBI:15377"/>
        <dbReference type="ChEBI" id="CHEBI:15740"/>
        <dbReference type="ChEBI" id="CHEBI:49298"/>
        <dbReference type="ChEBI" id="CHEBI:64731"/>
        <dbReference type="EC" id="3.5.1.88"/>
    </reaction>
</comment>
<dbReference type="GO" id="GO:0042586">
    <property type="term" value="F:peptide deformylase activity"/>
    <property type="evidence" value="ECO:0007669"/>
    <property type="project" value="UniProtKB-UniRule"/>
</dbReference>
<evidence type="ECO:0000256" key="3">
    <source>
        <dbReference type="ARBA" id="ARBA00022801"/>
    </source>
</evidence>
<dbReference type="EC" id="3.5.1.88" evidence="6"/>
<evidence type="ECO:0000313" key="8">
    <source>
        <dbReference type="Proteomes" id="UP000534186"/>
    </source>
</evidence>
<feature type="binding site" evidence="6">
    <location>
        <position position="148"/>
    </location>
    <ligand>
        <name>Fe cation</name>
        <dbReference type="ChEBI" id="CHEBI:24875"/>
    </ligand>
</feature>
<comment type="caution">
    <text evidence="7">The sequence shown here is derived from an EMBL/GenBank/DDBJ whole genome shotgun (WGS) entry which is preliminary data.</text>
</comment>
<dbReference type="Proteomes" id="UP000534186">
    <property type="component" value="Unassembled WGS sequence"/>
</dbReference>
<dbReference type="PANTHER" id="PTHR10458">
    <property type="entry name" value="PEPTIDE DEFORMYLASE"/>
    <property type="match status" value="1"/>
</dbReference>
<comment type="cofactor">
    <cofactor evidence="6">
        <name>Fe(2+)</name>
        <dbReference type="ChEBI" id="CHEBI:29033"/>
    </cofactor>
    <text evidence="6">Binds 1 Fe(2+) ion.</text>
</comment>
<dbReference type="Pfam" id="PF01327">
    <property type="entry name" value="Pep_deformylase"/>
    <property type="match status" value="1"/>
</dbReference>
<dbReference type="PRINTS" id="PR01576">
    <property type="entry name" value="PDEFORMYLASE"/>
</dbReference>
<dbReference type="NCBIfam" id="NF001159">
    <property type="entry name" value="PRK00150.1-3"/>
    <property type="match status" value="1"/>
</dbReference>
<dbReference type="EMBL" id="JACCCV010000001">
    <property type="protein sequence ID" value="NYF51232.1"/>
    <property type="molecule type" value="Genomic_DNA"/>
</dbReference>
<dbReference type="AlphaFoldDB" id="A0A7Y9NL39"/>
<feature type="active site" evidence="6">
    <location>
        <position position="145"/>
    </location>
</feature>
<feature type="binding site" evidence="6">
    <location>
        <position position="102"/>
    </location>
    <ligand>
        <name>Fe cation</name>
        <dbReference type="ChEBI" id="CHEBI:24875"/>
    </ligand>
</feature>
<comment type="similarity">
    <text evidence="1 6">Belongs to the polypeptide deformylase family.</text>
</comment>
<protein>
    <recommendedName>
        <fullName evidence="6">Peptide deformylase</fullName>
        <shortName evidence="6">PDF</shortName>
        <ecNumber evidence="6">3.5.1.88</ecNumber>
    </recommendedName>
    <alternativeName>
        <fullName evidence="6">Polypeptide deformylase</fullName>
    </alternativeName>
</protein>
<dbReference type="InterPro" id="IPR023635">
    <property type="entry name" value="Peptide_deformylase"/>
</dbReference>
<sequence length="179" mass="20411">MTGKVSEKKTKIHEVVKWPDPVLAKPGATVTVFDAKLKKLVDEMFESMYAAQGIGLAAPQIAISQRITVIDVSFRKNPEEKIVLINPEIVEREGKQVEEEGCLSLPEIREKVSRAEWVKVKAQDVTGKWFEIEGTELLARAMQHEIDHLEGVLFIDRLSRLKRDLVIRKIKKLIKNGEW</sequence>
<evidence type="ECO:0000256" key="6">
    <source>
        <dbReference type="HAMAP-Rule" id="MF_00163"/>
    </source>
</evidence>
<gene>
    <name evidence="6" type="primary">def</name>
    <name evidence="7" type="ORF">HDF12_001597</name>
</gene>
<evidence type="ECO:0000256" key="2">
    <source>
        <dbReference type="ARBA" id="ARBA00022723"/>
    </source>
</evidence>
<dbReference type="SUPFAM" id="SSF56420">
    <property type="entry name" value="Peptide deformylase"/>
    <property type="match status" value="1"/>
</dbReference>
<accession>A0A7Y9NL39</accession>
<reference evidence="7 8" key="1">
    <citation type="submission" date="2020-07" db="EMBL/GenBank/DDBJ databases">
        <title>Genomic Encyclopedia of Type Strains, Phase IV (KMG-V): Genome sequencing to study the core and pangenomes of soil and plant-associated prokaryotes.</title>
        <authorList>
            <person name="Whitman W."/>
        </authorList>
    </citation>
    <scope>NUCLEOTIDE SEQUENCE [LARGE SCALE GENOMIC DNA]</scope>
    <source>
        <strain evidence="7 8">M8UP30</strain>
    </source>
</reference>
<dbReference type="Gene3D" id="3.90.45.10">
    <property type="entry name" value="Peptide deformylase"/>
    <property type="match status" value="1"/>
</dbReference>
<proteinExistence type="inferred from homology"/>
<keyword evidence="3 6" id="KW-0378">Hydrolase</keyword>
<evidence type="ECO:0000313" key="7">
    <source>
        <dbReference type="EMBL" id="NYF51232.1"/>
    </source>
</evidence>
<evidence type="ECO:0000256" key="5">
    <source>
        <dbReference type="ARBA" id="ARBA00023004"/>
    </source>
</evidence>
<keyword evidence="2 6" id="KW-0479">Metal-binding</keyword>
<dbReference type="HAMAP" id="MF_00163">
    <property type="entry name" value="Pep_deformylase"/>
    <property type="match status" value="1"/>
</dbReference>
<name>A0A7Y9NL39_9BACT</name>
<dbReference type="GO" id="GO:0006412">
    <property type="term" value="P:translation"/>
    <property type="evidence" value="ECO:0007669"/>
    <property type="project" value="UniProtKB-UniRule"/>
</dbReference>
<comment type="function">
    <text evidence="6">Removes the formyl group from the N-terminal Met of newly synthesized proteins. Requires at least a dipeptide for an efficient rate of reaction. N-terminal L-methionine is a prerequisite for activity but the enzyme has broad specificity at other positions.</text>
</comment>
<keyword evidence="5 6" id="KW-0408">Iron</keyword>
<dbReference type="PANTHER" id="PTHR10458:SF22">
    <property type="entry name" value="PEPTIDE DEFORMYLASE"/>
    <property type="match status" value="1"/>
</dbReference>
<evidence type="ECO:0000256" key="4">
    <source>
        <dbReference type="ARBA" id="ARBA00022917"/>
    </source>
</evidence>
<feature type="binding site" evidence="6">
    <location>
        <position position="144"/>
    </location>
    <ligand>
        <name>Fe cation</name>
        <dbReference type="ChEBI" id="CHEBI:24875"/>
    </ligand>
</feature>
<dbReference type="PIRSF" id="PIRSF004749">
    <property type="entry name" value="Pep_def"/>
    <property type="match status" value="1"/>
</dbReference>
<organism evidence="7 8">
    <name type="scientific">Tunturiibacter lichenicola</name>
    <dbReference type="NCBI Taxonomy" id="2051959"/>
    <lineage>
        <taxon>Bacteria</taxon>
        <taxon>Pseudomonadati</taxon>
        <taxon>Acidobacteriota</taxon>
        <taxon>Terriglobia</taxon>
        <taxon>Terriglobales</taxon>
        <taxon>Acidobacteriaceae</taxon>
        <taxon>Tunturiibacter</taxon>
    </lineage>
</organism>
<dbReference type="FunFam" id="3.90.45.10:FF:000005">
    <property type="entry name" value="Peptide deformylase"/>
    <property type="match status" value="1"/>
</dbReference>
<dbReference type="GO" id="GO:0046872">
    <property type="term" value="F:metal ion binding"/>
    <property type="evidence" value="ECO:0007669"/>
    <property type="project" value="UniProtKB-KW"/>
</dbReference>
<dbReference type="CDD" id="cd00487">
    <property type="entry name" value="Pep_deformylase"/>
    <property type="match status" value="1"/>
</dbReference>
<evidence type="ECO:0000256" key="1">
    <source>
        <dbReference type="ARBA" id="ARBA00010759"/>
    </source>
</evidence>
<keyword evidence="4 6" id="KW-0648">Protein biosynthesis</keyword>
<dbReference type="InterPro" id="IPR036821">
    <property type="entry name" value="Peptide_deformylase_sf"/>
</dbReference>
<dbReference type="NCBIfam" id="TIGR00079">
    <property type="entry name" value="pept_deformyl"/>
    <property type="match status" value="1"/>
</dbReference>